<sequence>MIVDSDSPLGKVASGVCDLTAHLPDPDVTFLCSICFSQQWPCERFDVAAREVLAARLSLAALIPAELHHRPWPQVLSGRDQARLEKVIHRVQIGT</sequence>
<reference evidence="1 2" key="1">
    <citation type="journal article" date="2013" name="Genome Announc.">
        <title>Draft Genome Sequence of Amycolatopsis decaplanina Strain DSM 44594T.</title>
        <authorList>
            <person name="Kaur N."/>
            <person name="Kumar S."/>
            <person name="Bala M."/>
            <person name="Raghava G.P."/>
            <person name="Mayilraj S."/>
        </authorList>
    </citation>
    <scope>NUCLEOTIDE SEQUENCE [LARGE SCALE GENOMIC DNA]</scope>
    <source>
        <strain evidence="1 2">DSM 44594</strain>
    </source>
</reference>
<protein>
    <submittedName>
        <fullName evidence="1">Uncharacterized protein</fullName>
    </submittedName>
</protein>
<evidence type="ECO:0000313" key="1">
    <source>
        <dbReference type="EMBL" id="EME51740.1"/>
    </source>
</evidence>
<dbReference type="OrthoDB" id="3636019at2"/>
<proteinExistence type="predicted"/>
<keyword evidence="2" id="KW-1185">Reference proteome</keyword>
<evidence type="ECO:0000313" key="2">
    <source>
        <dbReference type="Proteomes" id="UP000054226"/>
    </source>
</evidence>
<comment type="caution">
    <text evidence="1">The sequence shown here is derived from an EMBL/GenBank/DDBJ whole genome shotgun (WGS) entry which is preliminary data.</text>
</comment>
<name>M2XRG7_9PSEU</name>
<gene>
    <name evidence="1" type="ORF">H074_36194</name>
</gene>
<dbReference type="AlphaFoldDB" id="M2XRG7"/>
<organism evidence="1 2">
    <name type="scientific">Amycolatopsis decaplanina DSM 44594</name>
    <dbReference type="NCBI Taxonomy" id="1284240"/>
    <lineage>
        <taxon>Bacteria</taxon>
        <taxon>Bacillati</taxon>
        <taxon>Actinomycetota</taxon>
        <taxon>Actinomycetes</taxon>
        <taxon>Pseudonocardiales</taxon>
        <taxon>Pseudonocardiaceae</taxon>
        <taxon>Amycolatopsis</taxon>
    </lineage>
</organism>
<dbReference type="Proteomes" id="UP000054226">
    <property type="component" value="Unassembled WGS sequence"/>
</dbReference>
<accession>M2XRG7</accession>
<dbReference type="EMBL" id="AOHO01000078">
    <property type="protein sequence ID" value="EME51740.1"/>
    <property type="molecule type" value="Genomic_DNA"/>
</dbReference>
<dbReference type="RefSeq" id="WP_007035019.1">
    <property type="nucleotide sequence ID" value="NZ_AOHO01000078.1"/>
</dbReference>